<keyword evidence="4" id="KW-1185">Reference proteome</keyword>
<evidence type="ECO:0000313" key="3">
    <source>
        <dbReference type="EnsemblPlants" id="KRH16191"/>
    </source>
</evidence>
<evidence type="ECO:0000313" key="4">
    <source>
        <dbReference type="Proteomes" id="UP000008827"/>
    </source>
</evidence>
<reference evidence="2 3" key="1">
    <citation type="journal article" date="2010" name="Nature">
        <title>Genome sequence of the palaeopolyploid soybean.</title>
        <authorList>
            <person name="Schmutz J."/>
            <person name="Cannon S.B."/>
            <person name="Schlueter J."/>
            <person name="Ma J."/>
            <person name="Mitros T."/>
            <person name="Nelson W."/>
            <person name="Hyten D.L."/>
            <person name="Song Q."/>
            <person name="Thelen J.J."/>
            <person name="Cheng J."/>
            <person name="Xu D."/>
            <person name="Hellsten U."/>
            <person name="May G.D."/>
            <person name="Yu Y."/>
            <person name="Sakurai T."/>
            <person name="Umezawa T."/>
            <person name="Bhattacharyya M.K."/>
            <person name="Sandhu D."/>
            <person name="Valliyodan B."/>
            <person name="Lindquist E."/>
            <person name="Peto M."/>
            <person name="Grant D."/>
            <person name="Shu S."/>
            <person name="Goodstein D."/>
            <person name="Barry K."/>
            <person name="Futrell-Griggs M."/>
            <person name="Abernathy B."/>
            <person name="Du J."/>
            <person name="Tian Z."/>
            <person name="Zhu L."/>
            <person name="Gill N."/>
            <person name="Joshi T."/>
            <person name="Libault M."/>
            <person name="Sethuraman A."/>
            <person name="Zhang X.-C."/>
            <person name="Shinozaki K."/>
            <person name="Nguyen H.T."/>
            <person name="Wing R.A."/>
            <person name="Cregan P."/>
            <person name="Specht J."/>
            <person name="Grimwood J."/>
            <person name="Rokhsar D."/>
            <person name="Stacey G."/>
            <person name="Shoemaker R.C."/>
            <person name="Jackson S.A."/>
        </authorList>
    </citation>
    <scope>NUCLEOTIDE SEQUENCE [LARGE SCALE GENOMIC DNA]</scope>
    <source>
        <strain evidence="3">cv. Williams 82</strain>
        <tissue evidence="2">Callus</tissue>
    </source>
</reference>
<dbReference type="InParanoid" id="A0A0R0GPI0"/>
<dbReference type="Proteomes" id="UP000008827">
    <property type="component" value="Chromosome 14"/>
</dbReference>
<organism evidence="2">
    <name type="scientific">Glycine max</name>
    <name type="common">Soybean</name>
    <name type="synonym">Glycine hispida</name>
    <dbReference type="NCBI Taxonomy" id="3847"/>
    <lineage>
        <taxon>Eukaryota</taxon>
        <taxon>Viridiplantae</taxon>
        <taxon>Streptophyta</taxon>
        <taxon>Embryophyta</taxon>
        <taxon>Tracheophyta</taxon>
        <taxon>Spermatophyta</taxon>
        <taxon>Magnoliopsida</taxon>
        <taxon>eudicotyledons</taxon>
        <taxon>Gunneridae</taxon>
        <taxon>Pentapetalae</taxon>
        <taxon>rosids</taxon>
        <taxon>fabids</taxon>
        <taxon>Fabales</taxon>
        <taxon>Fabaceae</taxon>
        <taxon>Papilionoideae</taxon>
        <taxon>50 kb inversion clade</taxon>
        <taxon>NPAAA clade</taxon>
        <taxon>indigoferoid/millettioid clade</taxon>
        <taxon>Phaseoleae</taxon>
        <taxon>Glycine</taxon>
        <taxon>Glycine subgen. Soja</taxon>
    </lineage>
</organism>
<gene>
    <name evidence="2" type="ORF">GLYMA_14G139300</name>
</gene>
<feature type="compositionally biased region" description="Basic and acidic residues" evidence="1">
    <location>
        <begin position="212"/>
        <end position="221"/>
    </location>
</feature>
<name>A0A0R0GPI0_SOYBN</name>
<dbReference type="PANTHER" id="PTHR47286:SF2">
    <property type="entry name" value="F3I6.9 PROTEIN"/>
    <property type="match status" value="1"/>
</dbReference>
<feature type="compositionally biased region" description="Basic and acidic residues" evidence="1">
    <location>
        <begin position="92"/>
        <end position="107"/>
    </location>
</feature>
<dbReference type="AlphaFoldDB" id="A0A0R0GPI0"/>
<dbReference type="PANTHER" id="PTHR47286">
    <property type="entry name" value="F3I6.9 PROTEIN"/>
    <property type="match status" value="1"/>
</dbReference>
<feature type="region of interest" description="Disordered" evidence="1">
    <location>
        <begin position="212"/>
        <end position="314"/>
    </location>
</feature>
<dbReference type="PaxDb" id="3847-GLYMA14G19950.2"/>
<reference evidence="3" key="2">
    <citation type="submission" date="2018-02" db="UniProtKB">
        <authorList>
            <consortium name="EnsemblPlants"/>
        </authorList>
    </citation>
    <scope>IDENTIFICATION</scope>
    <source>
        <strain evidence="3">Williams 82</strain>
    </source>
</reference>
<feature type="compositionally biased region" description="Basic and acidic residues" evidence="1">
    <location>
        <begin position="129"/>
        <end position="138"/>
    </location>
</feature>
<dbReference type="Gramene" id="KRH16191">
    <property type="protein sequence ID" value="KRH16191"/>
    <property type="gene ID" value="GLYMA_14G139300"/>
</dbReference>
<dbReference type="OrthoDB" id="621651at2759"/>
<sequence length="370" mass="41219">MGEFLVDATVFEDKKMGESVVASNPTLQVFVSVGRFENDSLSWERWSFFSPNKYLEEVEKCATPGSMAQKKAYFEAHYKKVAARKAELLAQEKQREKDSFGSEEHNGIDLSGNTDAKHDISNNTQGSGERVEHENSSVGEIHRTHVNESEEEFAVSRDYQSSSVQINEPENVCKKQVESPNNNIEAEDVKEISHVVYKETIKASKVEVKDVKLNHPKESKVKSMSKGSNAAKTKKKSMLPTSKASPISTPQSSKPASKTPTKTVTPASSTRKGSSPSLTRRQITSSRESRKFANKPLHMSLTLPPSNPDPAPQSTMRRSLIMENMGDKDIVKRAFKTFQNSFNQPKTSVEDKSLIKKQVIGKSSWTTVQC</sequence>
<proteinExistence type="predicted"/>
<accession>A0A0R0GPI0</accession>
<evidence type="ECO:0000256" key="1">
    <source>
        <dbReference type="SAM" id="MobiDB-lite"/>
    </source>
</evidence>
<feature type="compositionally biased region" description="Polar residues" evidence="1">
    <location>
        <begin position="239"/>
        <end position="286"/>
    </location>
</feature>
<evidence type="ECO:0000313" key="2">
    <source>
        <dbReference type="EMBL" id="KRH16191.1"/>
    </source>
</evidence>
<dbReference type="EnsemblPlants" id="KRH16191">
    <property type="protein sequence ID" value="KRH16191"/>
    <property type="gene ID" value="GLYMA_14G139300"/>
</dbReference>
<dbReference type="OMA" id="DHEKQME"/>
<dbReference type="SMR" id="A0A0R0GPI0"/>
<dbReference type="EMBL" id="CM000847">
    <property type="protein sequence ID" value="KRH16191.1"/>
    <property type="molecule type" value="Genomic_DNA"/>
</dbReference>
<reference evidence="2" key="3">
    <citation type="submission" date="2018-07" db="EMBL/GenBank/DDBJ databases">
        <title>WGS assembly of Glycine max.</title>
        <authorList>
            <person name="Schmutz J."/>
            <person name="Cannon S."/>
            <person name="Schlueter J."/>
            <person name="Ma J."/>
            <person name="Mitros T."/>
            <person name="Nelson W."/>
            <person name="Hyten D."/>
            <person name="Song Q."/>
            <person name="Thelen J."/>
            <person name="Cheng J."/>
            <person name="Xu D."/>
            <person name="Hellsten U."/>
            <person name="May G."/>
            <person name="Yu Y."/>
            <person name="Sakurai T."/>
            <person name="Umezawa T."/>
            <person name="Bhattacharyya M."/>
            <person name="Sandhu D."/>
            <person name="Valliyodan B."/>
            <person name="Lindquist E."/>
            <person name="Peto M."/>
            <person name="Grant D."/>
            <person name="Shu S."/>
            <person name="Goodstein D."/>
            <person name="Barry K."/>
            <person name="Futrell-Griggs M."/>
            <person name="Abernathy B."/>
            <person name="Du J."/>
            <person name="Tian Z."/>
            <person name="Zhu L."/>
            <person name="Gill N."/>
            <person name="Joshi T."/>
            <person name="Libault M."/>
            <person name="Sethuraman A."/>
            <person name="Zhang X."/>
            <person name="Shinozaki K."/>
            <person name="Nguyen H."/>
            <person name="Wing R."/>
            <person name="Cregan P."/>
            <person name="Specht J."/>
            <person name="Grimwood J."/>
            <person name="Rokhsar D."/>
            <person name="Stacey G."/>
            <person name="Shoemaker R."/>
            <person name="Jackson S."/>
        </authorList>
    </citation>
    <scope>NUCLEOTIDE SEQUENCE</scope>
    <source>
        <tissue evidence="2">Callus</tissue>
    </source>
</reference>
<feature type="region of interest" description="Disordered" evidence="1">
    <location>
        <begin position="92"/>
        <end position="138"/>
    </location>
</feature>
<evidence type="ECO:0008006" key="5">
    <source>
        <dbReference type="Google" id="ProtNLM"/>
    </source>
</evidence>
<protein>
    <recommendedName>
        <fullName evidence="5">TPX2 C-terminal domain-containing protein</fullName>
    </recommendedName>
</protein>
<dbReference type="FunCoup" id="A0A0R0GPI0">
    <property type="interactions" value="2542"/>
</dbReference>